<evidence type="ECO:0000313" key="6">
    <source>
        <dbReference type="Proteomes" id="UP000077262"/>
    </source>
</evidence>
<feature type="transmembrane region" description="Helical" evidence="1">
    <location>
        <begin position="55"/>
        <end position="75"/>
    </location>
</feature>
<keyword evidence="1" id="KW-0812">Transmembrane</keyword>
<proteinExistence type="predicted"/>
<reference evidence="2 5" key="2">
    <citation type="submission" date="2017-04" db="EMBL/GenBank/DDBJ databases">
        <title>Characterization, genome and methylation analysis of a phthalic acid esters degrading strain Sphingobium yanoikuyae SHJ.</title>
        <authorList>
            <person name="Feng L."/>
        </authorList>
    </citation>
    <scope>NUCLEOTIDE SEQUENCE [LARGE SCALE GENOMIC DNA]</scope>
    <source>
        <strain evidence="2 5">SHJ</strain>
    </source>
</reference>
<dbReference type="Proteomes" id="UP001162318">
    <property type="component" value="Unassembled WGS sequence"/>
</dbReference>
<gene>
    <name evidence="4" type="ORF">AX777_00010</name>
    <name evidence="2" type="ORF">BV87_07380</name>
    <name evidence="3" type="ORF">N5J77_02680</name>
</gene>
<reference evidence="4 6" key="1">
    <citation type="submission" date="2016-02" db="EMBL/GenBank/DDBJ databases">
        <authorList>
            <person name="Wen L."/>
            <person name="He K."/>
            <person name="Yang H."/>
        </authorList>
    </citation>
    <scope>NUCLEOTIDE SEQUENCE [LARGE SCALE GENOMIC DNA]</scope>
    <source>
        <strain evidence="4 6">CD09_2</strain>
    </source>
</reference>
<evidence type="ECO:0000256" key="1">
    <source>
        <dbReference type="SAM" id="Phobius"/>
    </source>
</evidence>
<dbReference type="EMBL" id="LSTR01000020">
    <property type="protein sequence ID" value="OAH46296.1"/>
    <property type="molecule type" value="Genomic_DNA"/>
</dbReference>
<evidence type="ECO:0000313" key="2">
    <source>
        <dbReference type="EMBL" id="ATP18228.1"/>
    </source>
</evidence>
<dbReference type="Proteomes" id="UP000037029">
    <property type="component" value="Chromosome"/>
</dbReference>
<dbReference type="EMBL" id="JAOCKX010000002">
    <property type="protein sequence ID" value="MDH2130015.1"/>
    <property type="molecule type" value="Genomic_DNA"/>
</dbReference>
<evidence type="ECO:0000313" key="5">
    <source>
        <dbReference type="Proteomes" id="UP000037029"/>
    </source>
</evidence>
<keyword evidence="1" id="KW-0472">Membrane</keyword>
<protein>
    <recommendedName>
        <fullName evidence="7">Anti-sigma factor</fullName>
    </recommendedName>
</protein>
<name>A0A177JZK9_SPHYA</name>
<organism evidence="4 6">
    <name type="scientific">Sphingobium yanoikuyae</name>
    <name type="common">Sphingomonas yanoikuyae</name>
    <dbReference type="NCBI Taxonomy" id="13690"/>
    <lineage>
        <taxon>Bacteria</taxon>
        <taxon>Pseudomonadati</taxon>
        <taxon>Pseudomonadota</taxon>
        <taxon>Alphaproteobacteria</taxon>
        <taxon>Sphingomonadales</taxon>
        <taxon>Sphingomonadaceae</taxon>
        <taxon>Sphingobium</taxon>
    </lineage>
</organism>
<evidence type="ECO:0008006" key="7">
    <source>
        <dbReference type="Google" id="ProtNLM"/>
    </source>
</evidence>
<sequence>MRIVRQDMKDGTMDDLDDMLAGLRDAPAAARFDGLEAAVMQGLDRRRERSVARRSLMLAGVMAIGIGWIGSSVPAQPAQAAPGPLLIGMSDYAPSRLLER</sequence>
<dbReference type="RefSeq" id="WP_017500954.1">
    <property type="nucleotide sequence ID" value="NZ_CP020925.1"/>
</dbReference>
<dbReference type="Proteomes" id="UP000077262">
    <property type="component" value="Unassembled WGS sequence"/>
</dbReference>
<reference evidence="3" key="3">
    <citation type="submission" date="2022-09" db="EMBL/GenBank/DDBJ databases">
        <title>Intensive care unit water sources are persistently colonized with multi-drug resistant bacteria and are the site of extensive horizontal gene transfer of antibiotic resistance genes.</title>
        <authorList>
            <person name="Diorio-Toth L."/>
        </authorList>
    </citation>
    <scope>NUCLEOTIDE SEQUENCE</scope>
    <source>
        <strain evidence="3">GD03659</strain>
    </source>
</reference>
<keyword evidence="1" id="KW-1133">Transmembrane helix</keyword>
<dbReference type="AlphaFoldDB" id="A0A177JZK9"/>
<evidence type="ECO:0000313" key="3">
    <source>
        <dbReference type="EMBL" id="MDH2130015.1"/>
    </source>
</evidence>
<dbReference type="EMBL" id="CP020925">
    <property type="protein sequence ID" value="ATP18228.1"/>
    <property type="molecule type" value="Genomic_DNA"/>
</dbReference>
<evidence type="ECO:0000313" key="4">
    <source>
        <dbReference type="EMBL" id="OAH46296.1"/>
    </source>
</evidence>
<accession>A0A177JZK9</accession>